<dbReference type="AlphaFoldDB" id="A0A7J8N029"/>
<gene>
    <name evidence="1" type="ORF">Golob_004019</name>
</gene>
<protein>
    <submittedName>
        <fullName evidence="1">Uncharacterized protein</fullName>
    </submittedName>
</protein>
<dbReference type="EMBL" id="JABEZX010000011">
    <property type="protein sequence ID" value="MBA0570347.1"/>
    <property type="molecule type" value="Genomic_DNA"/>
</dbReference>
<name>A0A7J8N029_9ROSI</name>
<dbReference type="Proteomes" id="UP000593572">
    <property type="component" value="Unassembled WGS sequence"/>
</dbReference>
<evidence type="ECO:0000313" key="2">
    <source>
        <dbReference type="Proteomes" id="UP000593572"/>
    </source>
</evidence>
<sequence>MFLSSLWKSLRYNLKFCVKRSTYVRNLHLSLHKSVKIAVGYATMLFQKY</sequence>
<accession>A0A7J8N029</accession>
<comment type="caution">
    <text evidence="1">The sequence shown here is derived from an EMBL/GenBank/DDBJ whole genome shotgun (WGS) entry which is preliminary data.</text>
</comment>
<keyword evidence="2" id="KW-1185">Reference proteome</keyword>
<proteinExistence type="predicted"/>
<organism evidence="1 2">
    <name type="scientific">Gossypium lobatum</name>
    <dbReference type="NCBI Taxonomy" id="34289"/>
    <lineage>
        <taxon>Eukaryota</taxon>
        <taxon>Viridiplantae</taxon>
        <taxon>Streptophyta</taxon>
        <taxon>Embryophyta</taxon>
        <taxon>Tracheophyta</taxon>
        <taxon>Spermatophyta</taxon>
        <taxon>Magnoliopsida</taxon>
        <taxon>eudicotyledons</taxon>
        <taxon>Gunneridae</taxon>
        <taxon>Pentapetalae</taxon>
        <taxon>rosids</taxon>
        <taxon>malvids</taxon>
        <taxon>Malvales</taxon>
        <taxon>Malvaceae</taxon>
        <taxon>Malvoideae</taxon>
        <taxon>Gossypium</taxon>
    </lineage>
</organism>
<evidence type="ECO:0000313" key="1">
    <source>
        <dbReference type="EMBL" id="MBA0570347.1"/>
    </source>
</evidence>
<reference evidence="1 2" key="1">
    <citation type="journal article" date="2019" name="Genome Biol. Evol.">
        <title>Insights into the evolution of the New World diploid cottons (Gossypium, subgenus Houzingenia) based on genome sequencing.</title>
        <authorList>
            <person name="Grover C.E."/>
            <person name="Arick M.A. 2nd"/>
            <person name="Thrash A."/>
            <person name="Conover J.L."/>
            <person name="Sanders W.S."/>
            <person name="Peterson D.G."/>
            <person name="Frelichowski J.E."/>
            <person name="Scheffler J.A."/>
            <person name="Scheffler B.E."/>
            <person name="Wendel J.F."/>
        </authorList>
    </citation>
    <scope>NUCLEOTIDE SEQUENCE [LARGE SCALE GENOMIC DNA]</scope>
    <source>
        <strain evidence="1">157</strain>
        <tissue evidence="1">Leaf</tissue>
    </source>
</reference>